<dbReference type="GO" id="GO:0008199">
    <property type="term" value="F:ferric iron binding"/>
    <property type="evidence" value="ECO:0007669"/>
    <property type="project" value="TreeGrafter"/>
</dbReference>
<dbReference type="InterPro" id="IPR006452">
    <property type="entry name" value="Formate_DH_accessory"/>
</dbReference>
<dbReference type="EMBL" id="ATCF01000008">
    <property type="protein sequence ID" value="EPE00884.1"/>
    <property type="molecule type" value="Genomic_DNA"/>
</dbReference>
<dbReference type="Proteomes" id="UP000014400">
    <property type="component" value="Unassembled WGS sequence"/>
</dbReference>
<evidence type="ECO:0000313" key="1">
    <source>
        <dbReference type="EMBL" id="EPE00884.1"/>
    </source>
</evidence>
<reference evidence="1 2" key="1">
    <citation type="submission" date="2013-04" db="EMBL/GenBank/DDBJ databases">
        <title>The Genome Sequence of Sutterella wadsworthensis HGA0223.</title>
        <authorList>
            <consortium name="The Broad Institute Genomics Platform"/>
            <person name="Earl A."/>
            <person name="Ward D."/>
            <person name="Feldgarden M."/>
            <person name="Gevers D."/>
            <person name="Schmidt T.M."/>
            <person name="Dover J."/>
            <person name="Dai D."/>
            <person name="Walker B."/>
            <person name="Young S."/>
            <person name="Zeng Q."/>
            <person name="Gargeya S."/>
            <person name="Fitzgerald M."/>
            <person name="Haas B."/>
            <person name="Abouelleil A."/>
            <person name="Allen A.W."/>
            <person name="Alvarado L."/>
            <person name="Arachchi H.M."/>
            <person name="Berlin A.M."/>
            <person name="Chapman S.B."/>
            <person name="Gainer-Dewar J."/>
            <person name="Goldberg J."/>
            <person name="Griggs A."/>
            <person name="Gujja S."/>
            <person name="Hansen M."/>
            <person name="Howarth C."/>
            <person name="Imamovic A."/>
            <person name="Ireland A."/>
            <person name="Larimer J."/>
            <person name="McCowan C."/>
            <person name="Murphy C."/>
            <person name="Pearson M."/>
            <person name="Poon T.W."/>
            <person name="Priest M."/>
            <person name="Roberts A."/>
            <person name="Saif S."/>
            <person name="Shea T."/>
            <person name="Sisk P."/>
            <person name="Sykes S."/>
            <person name="Wortman J."/>
            <person name="Nusbaum C."/>
            <person name="Birren B."/>
        </authorList>
    </citation>
    <scope>NUCLEOTIDE SEQUENCE [LARGE SCALE GENOMIC DNA]</scope>
    <source>
        <strain evidence="1 2">HGA0223</strain>
    </source>
</reference>
<proteinExistence type="predicted"/>
<keyword evidence="2" id="KW-1185">Reference proteome</keyword>
<comment type="caution">
    <text evidence="1">The sequence shown here is derived from an EMBL/GenBank/DDBJ whole genome shotgun (WGS) entry which is preliminary data.</text>
</comment>
<dbReference type="GO" id="GO:0051604">
    <property type="term" value="P:protein maturation"/>
    <property type="evidence" value="ECO:0007669"/>
    <property type="project" value="TreeGrafter"/>
</dbReference>
<organism evidence="1 2">
    <name type="scientific">Sutterella wadsworthensis HGA0223</name>
    <dbReference type="NCBI Taxonomy" id="1203554"/>
    <lineage>
        <taxon>Bacteria</taxon>
        <taxon>Pseudomonadati</taxon>
        <taxon>Pseudomonadota</taxon>
        <taxon>Betaproteobacteria</taxon>
        <taxon>Burkholderiales</taxon>
        <taxon>Sutterellaceae</taxon>
        <taxon>Sutterella</taxon>
    </lineage>
</organism>
<name>S3BHT6_9BURK</name>
<dbReference type="PANTHER" id="PTHR37689:SF1">
    <property type="entry name" value="PROTEIN FDHE"/>
    <property type="match status" value="1"/>
</dbReference>
<dbReference type="CDD" id="cd16341">
    <property type="entry name" value="FdhE"/>
    <property type="match status" value="1"/>
</dbReference>
<evidence type="ECO:0000313" key="2">
    <source>
        <dbReference type="Proteomes" id="UP000014400"/>
    </source>
</evidence>
<dbReference type="eggNOG" id="COG3058">
    <property type="taxonomic scope" value="Bacteria"/>
</dbReference>
<accession>S3BHT6</accession>
<dbReference type="RefSeq" id="WP_016473898.1">
    <property type="nucleotide sequence ID" value="NZ_KE150480.1"/>
</dbReference>
<dbReference type="AlphaFoldDB" id="S3BHT6"/>
<dbReference type="GO" id="GO:0005829">
    <property type="term" value="C:cytosol"/>
    <property type="evidence" value="ECO:0007669"/>
    <property type="project" value="TreeGrafter"/>
</dbReference>
<dbReference type="Gene3D" id="3.90.1670.10">
    <property type="entry name" value="FdhE-like domain"/>
    <property type="match status" value="1"/>
</dbReference>
<dbReference type="InterPro" id="IPR024064">
    <property type="entry name" value="FdhE-like_sf"/>
</dbReference>
<dbReference type="HOGENOM" id="CLU_915059_0_0_4"/>
<gene>
    <name evidence="1" type="ORF">HMPREF1476_00520</name>
</gene>
<protein>
    <recommendedName>
        <fullName evidence="3">Formate dehydrogenase accessory protein FdhE</fullName>
    </recommendedName>
</protein>
<dbReference type="PATRIC" id="fig|1203554.3.peg.506"/>
<dbReference type="STRING" id="1203554.HMPREF1476_00520"/>
<evidence type="ECO:0008006" key="3">
    <source>
        <dbReference type="Google" id="ProtNLM"/>
    </source>
</evidence>
<sequence length="324" mass="35559">MNPKSIERALDRYRAFKDEDVRRRLAIFGPLILEAAAISNELDDEDVVVEREPTADETIAASKPNGTPLLRAGFVRINADSFCRCAKHLGSVLLKSLELDEKLGSAAQHFDFAPYCTEALVRTASENPHGYLEAVVKLWDSGDADEALLDIFVLPVLGETLRAYLTHFAEKASGLLERSEEQKPSYSRTNTCFCCGSEPDIAAVVETTLRGNVKKLFCSTCGASWLYERIRCVRCGNDVVSELTYISDEADDMHRMHVCSKCGGAMPTLFAMGDELTFSADIEAIVLTGLEEAYDAAVREGTVPKPILKPVDSTQVGRAPGRQN</sequence>
<dbReference type="PANTHER" id="PTHR37689">
    <property type="entry name" value="PROTEIN FDHE"/>
    <property type="match status" value="1"/>
</dbReference>
<dbReference type="SUPFAM" id="SSF144020">
    <property type="entry name" value="FdhE-like"/>
    <property type="match status" value="1"/>
</dbReference>